<feature type="compositionally biased region" description="Basic residues" evidence="1">
    <location>
        <begin position="39"/>
        <end position="52"/>
    </location>
</feature>
<proteinExistence type="predicted"/>
<comment type="caution">
    <text evidence="2">The sequence shown here is derived from an EMBL/GenBank/DDBJ whole genome shotgun (WGS) entry which is preliminary data.</text>
</comment>
<sequence>PGDRDDRRRGHRFASRGQGEMGSGTGRRAHPLRLELRLRGRRRQQRRRQRRQRLLDGSSIFAAAPPAPLAAATNNNIRRRHS</sequence>
<evidence type="ECO:0000256" key="1">
    <source>
        <dbReference type="SAM" id="MobiDB-lite"/>
    </source>
</evidence>
<keyword evidence="3" id="KW-1185">Reference proteome</keyword>
<evidence type="ECO:0000313" key="3">
    <source>
        <dbReference type="Proteomes" id="UP001266305"/>
    </source>
</evidence>
<accession>A0ABQ9VMX2</accession>
<name>A0ABQ9VMX2_SAGOE</name>
<reference evidence="2 3" key="1">
    <citation type="submission" date="2023-05" db="EMBL/GenBank/DDBJ databases">
        <title>B98-5 Cell Line De Novo Hybrid Assembly: An Optical Mapping Approach.</title>
        <authorList>
            <person name="Kananen K."/>
            <person name="Auerbach J.A."/>
            <person name="Kautto E."/>
            <person name="Blachly J.S."/>
        </authorList>
    </citation>
    <scope>NUCLEOTIDE SEQUENCE [LARGE SCALE GENOMIC DNA]</scope>
    <source>
        <strain evidence="2">B95-8</strain>
        <tissue evidence="2">Cell line</tissue>
    </source>
</reference>
<evidence type="ECO:0000313" key="2">
    <source>
        <dbReference type="EMBL" id="KAK2110719.1"/>
    </source>
</evidence>
<feature type="region of interest" description="Disordered" evidence="1">
    <location>
        <begin position="1"/>
        <end position="82"/>
    </location>
</feature>
<protein>
    <submittedName>
        <fullName evidence="2">Uncharacterized protein</fullName>
    </submittedName>
</protein>
<feature type="non-terminal residue" evidence="2">
    <location>
        <position position="82"/>
    </location>
</feature>
<gene>
    <name evidence="2" type="ORF">P7K49_010465</name>
</gene>
<dbReference type="EMBL" id="JASSZA010000005">
    <property type="protein sequence ID" value="KAK2110719.1"/>
    <property type="molecule type" value="Genomic_DNA"/>
</dbReference>
<organism evidence="2 3">
    <name type="scientific">Saguinus oedipus</name>
    <name type="common">Cotton-top tamarin</name>
    <name type="synonym">Oedipomidas oedipus</name>
    <dbReference type="NCBI Taxonomy" id="9490"/>
    <lineage>
        <taxon>Eukaryota</taxon>
        <taxon>Metazoa</taxon>
        <taxon>Chordata</taxon>
        <taxon>Craniata</taxon>
        <taxon>Vertebrata</taxon>
        <taxon>Euteleostomi</taxon>
        <taxon>Mammalia</taxon>
        <taxon>Eutheria</taxon>
        <taxon>Euarchontoglires</taxon>
        <taxon>Primates</taxon>
        <taxon>Haplorrhini</taxon>
        <taxon>Platyrrhini</taxon>
        <taxon>Cebidae</taxon>
        <taxon>Callitrichinae</taxon>
        <taxon>Saguinus</taxon>
    </lineage>
</organism>
<dbReference type="Proteomes" id="UP001266305">
    <property type="component" value="Unassembled WGS sequence"/>
</dbReference>
<feature type="non-terminal residue" evidence="2">
    <location>
        <position position="1"/>
    </location>
</feature>